<sequence>MPKIPKKLSLKIISWENAEQNTLGKSDRPFRNRVSFLGSYGRMNGHSPLHIHHRNPVSLLWQSFRFMD</sequence>
<dbReference type="EMBL" id="CP159837">
    <property type="protein sequence ID" value="XCM34721.1"/>
    <property type="molecule type" value="Genomic_DNA"/>
</dbReference>
<protein>
    <submittedName>
        <fullName evidence="1">Uncharacterized protein</fullName>
    </submittedName>
</protein>
<gene>
    <name evidence="1" type="ORF">ABWT76_003351</name>
</gene>
<name>A0AAU8J967_9CYAN</name>
<proteinExistence type="predicted"/>
<organism evidence="1">
    <name type="scientific">Planktothricoides raciborskii GIHE-MW2</name>
    <dbReference type="NCBI Taxonomy" id="2792601"/>
    <lineage>
        <taxon>Bacteria</taxon>
        <taxon>Bacillati</taxon>
        <taxon>Cyanobacteriota</taxon>
        <taxon>Cyanophyceae</taxon>
        <taxon>Oscillatoriophycideae</taxon>
        <taxon>Oscillatoriales</taxon>
        <taxon>Oscillatoriaceae</taxon>
        <taxon>Planktothricoides</taxon>
    </lineage>
</organism>
<accession>A0AAU8J967</accession>
<evidence type="ECO:0000313" key="1">
    <source>
        <dbReference type="EMBL" id="XCM34721.1"/>
    </source>
</evidence>
<reference evidence="1" key="1">
    <citation type="submission" date="2024-07" db="EMBL/GenBank/DDBJ databases">
        <authorList>
            <person name="Kim Y.J."/>
            <person name="Jeong J.Y."/>
        </authorList>
    </citation>
    <scope>NUCLEOTIDE SEQUENCE</scope>
    <source>
        <strain evidence="1">GIHE-MW2</strain>
    </source>
</reference>
<dbReference type="AlphaFoldDB" id="A0AAU8J967"/>
<dbReference type="RefSeq" id="WP_156331813.1">
    <property type="nucleotide sequence ID" value="NZ_CP159837.1"/>
</dbReference>